<protein>
    <submittedName>
        <fullName evidence="8">Mitochondrial protein</fullName>
    </submittedName>
</protein>
<dbReference type="Gene3D" id="3.30.420.10">
    <property type="entry name" value="Ribonuclease H-like superfamily/Ribonuclease H"/>
    <property type="match status" value="1"/>
</dbReference>
<dbReference type="InterPro" id="IPR036397">
    <property type="entry name" value="RNaseH_sf"/>
</dbReference>
<dbReference type="GO" id="GO:0003676">
    <property type="term" value="F:nucleic acid binding"/>
    <property type="evidence" value="ECO:0007669"/>
    <property type="project" value="InterPro"/>
</dbReference>
<organism evidence="8 9">
    <name type="scientific">Mucuna pruriens</name>
    <name type="common">Velvet bean</name>
    <name type="synonym">Dolichos pruriens</name>
    <dbReference type="NCBI Taxonomy" id="157652"/>
    <lineage>
        <taxon>Eukaryota</taxon>
        <taxon>Viridiplantae</taxon>
        <taxon>Streptophyta</taxon>
        <taxon>Embryophyta</taxon>
        <taxon>Tracheophyta</taxon>
        <taxon>Spermatophyta</taxon>
        <taxon>Magnoliopsida</taxon>
        <taxon>eudicotyledons</taxon>
        <taxon>Gunneridae</taxon>
        <taxon>Pentapetalae</taxon>
        <taxon>rosids</taxon>
        <taxon>fabids</taxon>
        <taxon>Fabales</taxon>
        <taxon>Fabaceae</taxon>
        <taxon>Papilionoideae</taxon>
        <taxon>50 kb inversion clade</taxon>
        <taxon>NPAAA clade</taxon>
        <taxon>indigoferoid/millettioid clade</taxon>
        <taxon>Phaseoleae</taxon>
        <taxon>Mucuna</taxon>
    </lineage>
</organism>
<dbReference type="Pfam" id="PF17921">
    <property type="entry name" value="Integrase_H2C2"/>
    <property type="match status" value="1"/>
</dbReference>
<dbReference type="GO" id="GO:0003964">
    <property type="term" value="F:RNA-directed DNA polymerase activity"/>
    <property type="evidence" value="ECO:0007669"/>
    <property type="project" value="UniProtKB-KW"/>
</dbReference>
<evidence type="ECO:0000313" key="9">
    <source>
        <dbReference type="Proteomes" id="UP000257109"/>
    </source>
</evidence>
<dbReference type="InterPro" id="IPR041373">
    <property type="entry name" value="RT_RNaseH"/>
</dbReference>
<evidence type="ECO:0000256" key="2">
    <source>
        <dbReference type="ARBA" id="ARBA00022695"/>
    </source>
</evidence>
<dbReference type="EMBL" id="QJKJ01010187">
    <property type="protein sequence ID" value="RDX74417.1"/>
    <property type="molecule type" value="Genomic_DNA"/>
</dbReference>
<dbReference type="GO" id="GO:0016787">
    <property type="term" value="F:hydrolase activity"/>
    <property type="evidence" value="ECO:0007669"/>
    <property type="project" value="UniProtKB-KW"/>
</dbReference>
<dbReference type="GO" id="GO:0004519">
    <property type="term" value="F:endonuclease activity"/>
    <property type="evidence" value="ECO:0007669"/>
    <property type="project" value="UniProtKB-KW"/>
</dbReference>
<evidence type="ECO:0000256" key="3">
    <source>
        <dbReference type="ARBA" id="ARBA00022722"/>
    </source>
</evidence>
<keyword evidence="1" id="KW-0808">Transferase</keyword>
<dbReference type="GO" id="GO:0015074">
    <property type="term" value="P:DNA integration"/>
    <property type="evidence" value="ECO:0007669"/>
    <property type="project" value="InterPro"/>
</dbReference>
<reference evidence="8" key="1">
    <citation type="submission" date="2018-05" db="EMBL/GenBank/DDBJ databases">
        <title>Draft genome of Mucuna pruriens seed.</title>
        <authorList>
            <person name="Nnadi N.E."/>
            <person name="Vos R."/>
            <person name="Hasami M.H."/>
            <person name="Devisetty U.K."/>
            <person name="Aguiy J.C."/>
        </authorList>
    </citation>
    <scope>NUCLEOTIDE SEQUENCE [LARGE SCALE GENOMIC DNA]</scope>
    <source>
        <strain evidence="8">JCA_2017</strain>
    </source>
</reference>
<dbReference type="AlphaFoldDB" id="A0A371F803"/>
<keyword evidence="6" id="KW-0695">RNA-directed DNA polymerase</keyword>
<sequence>MDDFIVYADLFDACLDNLSKVLTRCIDTNLGIVLGHLVSNRGLAVDKSKIDIITSFPNPAFVWEVSTNDSSRISAKLPCHCPSYYKRMWNSTNWDLPFELMWDASDSALGAVLGQRDGVGKPMHELLAIVFALDKLRSYLLGSKIVVFSNHAALRFLLKKPDAKDKKGDENFVADHLSRIGRENEPMSIKDEFPDEQLLHITTPIPWFANICNFVAASQFPQEASWLYKEKLRSDAKYYIWDDPYLWRVCSDQVIRMCIPEAEINSILQLYHAAPGGGHYGATRNAKKVLDCGLYWPTIFIDAYQFVSTYDKCQKARMAITRRHEMPQQPILFCEVFNVWGIDFIRPFLVSNGYSYILLAVDYVSRWVEAIATKTSDAKVVMDSLKSNIFQAEIFNREIKKTQQKMTNPNRKDWS</sequence>
<dbReference type="PROSITE" id="PS50994">
    <property type="entry name" value="INTEGRASE"/>
    <property type="match status" value="1"/>
</dbReference>
<dbReference type="InterPro" id="IPR041588">
    <property type="entry name" value="Integrase_H2C2"/>
</dbReference>
<dbReference type="SUPFAM" id="SSF56672">
    <property type="entry name" value="DNA/RNA polymerases"/>
    <property type="match status" value="1"/>
</dbReference>
<keyword evidence="9" id="KW-1185">Reference proteome</keyword>
<evidence type="ECO:0000256" key="6">
    <source>
        <dbReference type="ARBA" id="ARBA00022918"/>
    </source>
</evidence>
<dbReference type="InterPro" id="IPR043502">
    <property type="entry name" value="DNA/RNA_pol_sf"/>
</dbReference>
<dbReference type="Gene3D" id="1.10.340.70">
    <property type="match status" value="1"/>
</dbReference>
<keyword evidence="4" id="KW-0255">Endonuclease</keyword>
<dbReference type="InterPro" id="IPR001584">
    <property type="entry name" value="Integrase_cat-core"/>
</dbReference>
<dbReference type="Proteomes" id="UP000257109">
    <property type="component" value="Unassembled WGS sequence"/>
</dbReference>
<evidence type="ECO:0000256" key="5">
    <source>
        <dbReference type="ARBA" id="ARBA00022801"/>
    </source>
</evidence>
<keyword evidence="3" id="KW-0540">Nuclease</keyword>
<evidence type="ECO:0000256" key="1">
    <source>
        <dbReference type="ARBA" id="ARBA00022679"/>
    </source>
</evidence>
<comment type="caution">
    <text evidence="8">The sequence shown here is derived from an EMBL/GenBank/DDBJ whole genome shotgun (WGS) entry which is preliminary data.</text>
</comment>
<keyword evidence="2" id="KW-0548">Nucleotidyltransferase</keyword>
<feature type="non-terminal residue" evidence="8">
    <location>
        <position position="1"/>
    </location>
</feature>
<dbReference type="PANTHER" id="PTHR47266">
    <property type="entry name" value="ENDONUCLEASE-RELATED"/>
    <property type="match status" value="1"/>
</dbReference>
<proteinExistence type="predicted"/>
<accession>A0A371F803</accession>
<dbReference type="SUPFAM" id="SSF53098">
    <property type="entry name" value="Ribonuclease H-like"/>
    <property type="match status" value="1"/>
</dbReference>
<keyword evidence="5" id="KW-0378">Hydrolase</keyword>
<name>A0A371F803_MUCPR</name>
<feature type="domain" description="Integrase catalytic" evidence="7">
    <location>
        <begin position="326"/>
        <end position="415"/>
    </location>
</feature>
<dbReference type="InterPro" id="IPR052160">
    <property type="entry name" value="Gypsy_RT_Integrase-like"/>
</dbReference>
<dbReference type="InterPro" id="IPR012337">
    <property type="entry name" value="RNaseH-like_sf"/>
</dbReference>
<gene>
    <name evidence="8" type="ORF">CR513_45842</name>
</gene>
<evidence type="ECO:0000313" key="8">
    <source>
        <dbReference type="EMBL" id="RDX74417.1"/>
    </source>
</evidence>
<evidence type="ECO:0000259" key="7">
    <source>
        <dbReference type="PROSITE" id="PS50994"/>
    </source>
</evidence>
<evidence type="ECO:0000256" key="4">
    <source>
        <dbReference type="ARBA" id="ARBA00022759"/>
    </source>
</evidence>
<dbReference type="Pfam" id="PF17917">
    <property type="entry name" value="RT_RNaseH"/>
    <property type="match status" value="1"/>
</dbReference>
<dbReference type="OrthoDB" id="10055717at2759"/>